<organism evidence="2 3">
    <name type="scientific">Streptomyces plumbiresistens</name>
    <dbReference type="NCBI Taxonomy" id="511811"/>
    <lineage>
        <taxon>Bacteria</taxon>
        <taxon>Bacillati</taxon>
        <taxon>Actinomycetota</taxon>
        <taxon>Actinomycetes</taxon>
        <taxon>Kitasatosporales</taxon>
        <taxon>Streptomycetaceae</taxon>
        <taxon>Streptomyces</taxon>
    </lineage>
</organism>
<feature type="transmembrane region" description="Helical" evidence="1">
    <location>
        <begin position="20"/>
        <end position="46"/>
    </location>
</feature>
<evidence type="ECO:0000313" key="2">
    <source>
        <dbReference type="EMBL" id="GAA3987573.1"/>
    </source>
</evidence>
<gene>
    <name evidence="2" type="ORF">GCM10022232_21060</name>
</gene>
<comment type="caution">
    <text evidence="2">The sequence shown here is derived from an EMBL/GenBank/DDBJ whole genome shotgun (WGS) entry which is preliminary data.</text>
</comment>
<keyword evidence="1" id="KW-0812">Transmembrane</keyword>
<sequence length="51" mass="5427">MYPMDSGGQDTGHWLLARGGSLPGGTTTAIVFVFVAIGCLTAAYLIKRKQR</sequence>
<evidence type="ECO:0000256" key="1">
    <source>
        <dbReference type="SAM" id="Phobius"/>
    </source>
</evidence>
<dbReference type="Proteomes" id="UP001500456">
    <property type="component" value="Unassembled WGS sequence"/>
</dbReference>
<accession>A0ABP7QTL0</accession>
<keyword evidence="1" id="KW-1133">Transmembrane helix</keyword>
<protein>
    <recommendedName>
        <fullName evidence="4">Gram-positive cocci surface proteins LPxTG domain-containing protein</fullName>
    </recommendedName>
</protein>
<dbReference type="EMBL" id="BAAAZX010000004">
    <property type="protein sequence ID" value="GAA3987573.1"/>
    <property type="molecule type" value="Genomic_DNA"/>
</dbReference>
<keyword evidence="1" id="KW-0472">Membrane</keyword>
<evidence type="ECO:0008006" key="4">
    <source>
        <dbReference type="Google" id="ProtNLM"/>
    </source>
</evidence>
<reference evidence="3" key="1">
    <citation type="journal article" date="2019" name="Int. J. Syst. Evol. Microbiol.">
        <title>The Global Catalogue of Microorganisms (GCM) 10K type strain sequencing project: providing services to taxonomists for standard genome sequencing and annotation.</title>
        <authorList>
            <consortium name="The Broad Institute Genomics Platform"/>
            <consortium name="The Broad Institute Genome Sequencing Center for Infectious Disease"/>
            <person name="Wu L."/>
            <person name="Ma J."/>
        </authorList>
    </citation>
    <scope>NUCLEOTIDE SEQUENCE [LARGE SCALE GENOMIC DNA]</scope>
    <source>
        <strain evidence="3">JCM 16924</strain>
    </source>
</reference>
<name>A0ABP7QTL0_9ACTN</name>
<keyword evidence="3" id="KW-1185">Reference proteome</keyword>
<evidence type="ECO:0000313" key="3">
    <source>
        <dbReference type="Proteomes" id="UP001500456"/>
    </source>
</evidence>
<proteinExistence type="predicted"/>